<dbReference type="VEuPathDB" id="VectorBase:ASIC019301"/>
<keyword evidence="4" id="KW-1185">Reference proteome</keyword>
<feature type="compositionally biased region" description="Basic and acidic residues" evidence="1">
    <location>
        <begin position="107"/>
        <end position="116"/>
    </location>
</feature>
<feature type="region of interest" description="Disordered" evidence="1">
    <location>
        <begin position="73"/>
        <end position="116"/>
    </location>
</feature>
<name>A0A084WM12_ANOSI</name>
<organism evidence="2">
    <name type="scientific">Anopheles sinensis</name>
    <name type="common">Mosquito</name>
    <dbReference type="NCBI Taxonomy" id="74873"/>
    <lineage>
        <taxon>Eukaryota</taxon>
        <taxon>Metazoa</taxon>
        <taxon>Ecdysozoa</taxon>
        <taxon>Arthropoda</taxon>
        <taxon>Hexapoda</taxon>
        <taxon>Insecta</taxon>
        <taxon>Pterygota</taxon>
        <taxon>Neoptera</taxon>
        <taxon>Endopterygota</taxon>
        <taxon>Diptera</taxon>
        <taxon>Nematocera</taxon>
        <taxon>Culicoidea</taxon>
        <taxon>Culicidae</taxon>
        <taxon>Anophelinae</taxon>
        <taxon>Anopheles</taxon>
    </lineage>
</organism>
<evidence type="ECO:0000313" key="2">
    <source>
        <dbReference type="EMBL" id="KFB51256.1"/>
    </source>
</evidence>
<feature type="region of interest" description="Disordered" evidence="1">
    <location>
        <begin position="12"/>
        <end position="47"/>
    </location>
</feature>
<feature type="compositionally biased region" description="Basic and acidic residues" evidence="1">
    <location>
        <begin position="24"/>
        <end position="39"/>
    </location>
</feature>
<dbReference type="EnsemblMetazoa" id="ASIC019301-RA">
    <property type="protein sequence ID" value="ASIC019301-PA"/>
    <property type="gene ID" value="ASIC019301"/>
</dbReference>
<gene>
    <name evidence="2" type="ORF">ZHAS_00019301</name>
</gene>
<evidence type="ECO:0000313" key="4">
    <source>
        <dbReference type="Proteomes" id="UP000030765"/>
    </source>
</evidence>
<accession>A0A084WM12</accession>
<dbReference type="EMBL" id="ATLV01024351">
    <property type="status" value="NOT_ANNOTATED_CDS"/>
    <property type="molecule type" value="Genomic_DNA"/>
</dbReference>
<evidence type="ECO:0000256" key="1">
    <source>
        <dbReference type="SAM" id="MobiDB-lite"/>
    </source>
</evidence>
<sequence>MSKAIRVLYVKAGKNESSSLGGKPKKEEKRENSRNETHSARPGSKPYKRAYATITAVMIVTYSAREKSARRMFVRKQNVPGTNSSRYAARATSPGGRLRGQTGSCLRPERTEYSLP</sequence>
<evidence type="ECO:0000313" key="3">
    <source>
        <dbReference type="EnsemblMetazoa" id="ASIC019301-PA"/>
    </source>
</evidence>
<dbReference type="Proteomes" id="UP000030765">
    <property type="component" value="Unassembled WGS sequence"/>
</dbReference>
<dbReference type="AlphaFoldDB" id="A0A084WM12"/>
<reference evidence="3" key="2">
    <citation type="submission" date="2020-05" db="UniProtKB">
        <authorList>
            <consortium name="EnsemblMetazoa"/>
        </authorList>
    </citation>
    <scope>IDENTIFICATION</scope>
</reference>
<dbReference type="EMBL" id="KE525351">
    <property type="protein sequence ID" value="KFB51256.1"/>
    <property type="molecule type" value="Genomic_DNA"/>
</dbReference>
<proteinExistence type="predicted"/>
<protein>
    <submittedName>
        <fullName evidence="2 3">Solute carrier family 28 member 3</fullName>
    </submittedName>
</protein>
<reference evidence="2 4" key="1">
    <citation type="journal article" date="2014" name="BMC Genomics">
        <title>Genome sequence of Anopheles sinensis provides insight into genetics basis of mosquito competence for malaria parasites.</title>
        <authorList>
            <person name="Zhou D."/>
            <person name="Zhang D."/>
            <person name="Ding G."/>
            <person name="Shi L."/>
            <person name="Hou Q."/>
            <person name="Ye Y."/>
            <person name="Xu Y."/>
            <person name="Zhou H."/>
            <person name="Xiong C."/>
            <person name="Li S."/>
            <person name="Yu J."/>
            <person name="Hong S."/>
            <person name="Yu X."/>
            <person name="Zou P."/>
            <person name="Chen C."/>
            <person name="Chang X."/>
            <person name="Wang W."/>
            <person name="Lv Y."/>
            <person name="Sun Y."/>
            <person name="Ma L."/>
            <person name="Shen B."/>
            <person name="Zhu C."/>
        </authorList>
    </citation>
    <scope>NUCLEOTIDE SEQUENCE [LARGE SCALE GENOMIC DNA]</scope>
</reference>